<reference evidence="1 2" key="1">
    <citation type="journal article" date="2015" name="Nature">
        <title>rRNA introns, odd ribosomes, and small enigmatic genomes across a large radiation of phyla.</title>
        <authorList>
            <person name="Brown C.T."/>
            <person name="Hug L.A."/>
            <person name="Thomas B.C."/>
            <person name="Sharon I."/>
            <person name="Castelle C.J."/>
            <person name="Singh A."/>
            <person name="Wilkins M.J."/>
            <person name="Williams K.H."/>
            <person name="Banfield J.F."/>
        </authorList>
    </citation>
    <scope>NUCLEOTIDE SEQUENCE [LARGE SCALE GENOMIC DNA]</scope>
</reference>
<name>A0A0G1BVM3_9BACT</name>
<dbReference type="EMBL" id="LCCZ01000054">
    <property type="protein sequence ID" value="KKS41498.1"/>
    <property type="molecule type" value="Genomic_DNA"/>
</dbReference>
<dbReference type="AlphaFoldDB" id="A0A0G1BVM3"/>
<comment type="caution">
    <text evidence="1">The sequence shown here is derived from an EMBL/GenBank/DDBJ whole genome shotgun (WGS) entry which is preliminary data.</text>
</comment>
<dbReference type="Pfam" id="PF20329">
    <property type="entry name" value="DUF6624"/>
    <property type="match status" value="1"/>
</dbReference>
<evidence type="ECO:0000313" key="2">
    <source>
        <dbReference type="Proteomes" id="UP000034875"/>
    </source>
</evidence>
<dbReference type="InterPro" id="IPR046732">
    <property type="entry name" value="DUF6624"/>
</dbReference>
<organism evidence="1 2">
    <name type="scientific">candidate division CPR1 bacterium GW2011_GWA2_42_17</name>
    <dbReference type="NCBI Taxonomy" id="1618341"/>
    <lineage>
        <taxon>Bacteria</taxon>
        <taxon>candidate division CPR1</taxon>
    </lineage>
</organism>
<proteinExistence type="predicted"/>
<protein>
    <submittedName>
        <fullName evidence="1">Uncharacterized protein</fullName>
    </submittedName>
</protein>
<sequence>MEKFKNKALAELISSMAKMDQLERSRVRQKQKLYSGLAKSDMARLRQMKRIVNKYGWTTRKLVGKRASHSAWLLVQHGDDDVKFQEYCLKLIKQAGENDEVANLPRLDDRRKTMGLGSFDEYKIKIEKEWKNESGRFRQESPV</sequence>
<dbReference type="Proteomes" id="UP000034875">
    <property type="component" value="Unassembled WGS sequence"/>
</dbReference>
<gene>
    <name evidence="1" type="ORF">UV05_C0054G0006</name>
</gene>
<accession>A0A0G1BVM3</accession>
<evidence type="ECO:0000313" key="1">
    <source>
        <dbReference type="EMBL" id="KKS41498.1"/>
    </source>
</evidence>